<dbReference type="RefSeq" id="XP_028887245.1">
    <property type="nucleotide sequence ID" value="XM_029021823.1"/>
</dbReference>
<evidence type="ECO:0000259" key="2">
    <source>
        <dbReference type="PROSITE" id="PS51455"/>
    </source>
</evidence>
<evidence type="ECO:0000313" key="3">
    <source>
        <dbReference type="EMBL" id="ORC93179.1"/>
    </source>
</evidence>
<dbReference type="OrthoDB" id="20783at2759"/>
<name>A0A1X0P9B0_9TRYP</name>
<dbReference type="PANTHER" id="PTHR23086">
    <property type="entry name" value="PHOSPHATIDYLINOSITOL-4-PHOSPHATE 5-KINASE"/>
    <property type="match status" value="1"/>
</dbReference>
<dbReference type="GO" id="GO:0005524">
    <property type="term" value="F:ATP binding"/>
    <property type="evidence" value="ECO:0007669"/>
    <property type="project" value="UniProtKB-UniRule"/>
</dbReference>
<dbReference type="SUPFAM" id="SSF56104">
    <property type="entry name" value="SAICAR synthase-like"/>
    <property type="match status" value="1"/>
</dbReference>
<dbReference type="GO" id="GO:0046854">
    <property type="term" value="P:phosphatidylinositol phosphate biosynthetic process"/>
    <property type="evidence" value="ECO:0007669"/>
    <property type="project" value="TreeGrafter"/>
</dbReference>
<dbReference type="InterPro" id="IPR002498">
    <property type="entry name" value="PInositol-4-P-4/5-kinase_core"/>
</dbReference>
<sequence>MGVCQTIGGAATSGRGLTGRQVAGALAAAAAAQLKSHHDRMKAEEDGEATGIARRTISSVNQSLEQMDKGKYSETRVLRFKVPNSGGIMEEVVVYEYAPDVFRFLRQLAGVDEEVFADEWTLPEERLGLEMGEGRSMALFLKSKSMYLMCKTIAKVEVDILLGFLRQYTEHLARNDDTLLMRFSMLLRVEVGSEVGYILCFDDVFGPCRTLNEKWDLKGRKPKPGKYLLFPKLIRHPYEPNPYIIDTPRETLELPEFLDALGGGVVLVEAEDKDKLQTRKDKDLTRLFWLEKQTREKLLHVLIRDYDFLASAGLMDYSLLIGVAYNETKVSRSGKHIRSMRMTYPMGSESDADRMEVRPNSSLRRASKSLVFAEGISSLYDQEIYYIGIIDMLTTYTWKKKTANFCKSFLWKSDTLSTIPPKAYRDRIVRYTKIIFPEVNLDDNTSNT</sequence>
<dbReference type="Gene3D" id="3.30.800.10">
    <property type="entry name" value="Phosphatidylinositol Phosphate Kinase II Beta"/>
    <property type="match status" value="1"/>
</dbReference>
<dbReference type="GeneID" id="39981603"/>
<keyword evidence="1" id="KW-0808">Transferase</keyword>
<feature type="domain" description="PIPK" evidence="2">
    <location>
        <begin position="29"/>
        <end position="436"/>
    </location>
</feature>
<protein>
    <submittedName>
        <fullName evidence="3">Phosphatidylinositol-4-phosphate 5-kinase</fullName>
    </submittedName>
</protein>
<dbReference type="PROSITE" id="PS51455">
    <property type="entry name" value="PIPK"/>
    <property type="match status" value="1"/>
</dbReference>
<organism evidence="3 4">
    <name type="scientific">Trypanosoma theileri</name>
    <dbReference type="NCBI Taxonomy" id="67003"/>
    <lineage>
        <taxon>Eukaryota</taxon>
        <taxon>Discoba</taxon>
        <taxon>Euglenozoa</taxon>
        <taxon>Kinetoplastea</taxon>
        <taxon>Metakinetoplastina</taxon>
        <taxon>Trypanosomatida</taxon>
        <taxon>Trypanosomatidae</taxon>
        <taxon>Trypanosoma</taxon>
    </lineage>
</organism>
<dbReference type="PANTHER" id="PTHR23086:SF144">
    <property type="entry name" value="5-KINASE, PUTATIVE-RELATED"/>
    <property type="match status" value="1"/>
</dbReference>
<dbReference type="VEuPathDB" id="TriTrypDB:TM35_000025050"/>
<keyword evidence="4" id="KW-1185">Reference proteome</keyword>
<dbReference type="STRING" id="67003.A0A1X0P9B0"/>
<evidence type="ECO:0000313" key="4">
    <source>
        <dbReference type="Proteomes" id="UP000192257"/>
    </source>
</evidence>
<dbReference type="InterPro" id="IPR023610">
    <property type="entry name" value="PInositol-4/5-P-5/4-kinase"/>
</dbReference>
<proteinExistence type="predicted"/>
<dbReference type="Proteomes" id="UP000192257">
    <property type="component" value="Unassembled WGS sequence"/>
</dbReference>
<dbReference type="SMART" id="SM00330">
    <property type="entry name" value="PIPKc"/>
    <property type="match status" value="1"/>
</dbReference>
<keyword evidence="1" id="KW-0067">ATP-binding</keyword>
<dbReference type="Gene3D" id="3.30.810.10">
    <property type="entry name" value="2-Layer Sandwich"/>
    <property type="match status" value="1"/>
</dbReference>
<dbReference type="GO" id="GO:0016308">
    <property type="term" value="F:1-phosphatidylinositol-4-phosphate 5-kinase activity"/>
    <property type="evidence" value="ECO:0007669"/>
    <property type="project" value="TreeGrafter"/>
</dbReference>
<dbReference type="InterPro" id="IPR027483">
    <property type="entry name" value="PInositol-4-P-4/5-kinase_C_sf"/>
</dbReference>
<evidence type="ECO:0000256" key="1">
    <source>
        <dbReference type="PROSITE-ProRule" id="PRU00781"/>
    </source>
</evidence>
<accession>A0A1X0P9B0</accession>
<gene>
    <name evidence="3" type="ORF">TM35_000025050</name>
</gene>
<dbReference type="GO" id="GO:0005886">
    <property type="term" value="C:plasma membrane"/>
    <property type="evidence" value="ECO:0007669"/>
    <property type="project" value="TreeGrafter"/>
</dbReference>
<keyword evidence="1" id="KW-0547">Nucleotide-binding</keyword>
<dbReference type="InterPro" id="IPR027484">
    <property type="entry name" value="PInositol-4-P-5-kinase_N"/>
</dbReference>
<reference evidence="3 4" key="1">
    <citation type="submission" date="2017-03" db="EMBL/GenBank/DDBJ databases">
        <title>An alternative strategy for trypanosome survival in the mammalian bloodstream revealed through genome and transcriptome analysis of the ubiquitous bovine parasite Trypanosoma (Megatrypanum) theileri.</title>
        <authorList>
            <person name="Kelly S."/>
            <person name="Ivens A."/>
            <person name="Mott A."/>
            <person name="O'Neill E."/>
            <person name="Emms D."/>
            <person name="Macleod O."/>
            <person name="Voorheis P."/>
            <person name="Matthews J."/>
            <person name="Matthews K."/>
            <person name="Carrington M."/>
        </authorList>
    </citation>
    <scope>NUCLEOTIDE SEQUENCE [LARGE SCALE GENOMIC DNA]</scope>
    <source>
        <strain evidence="3">Edinburgh</strain>
    </source>
</reference>
<dbReference type="CDD" id="cd00139">
    <property type="entry name" value="PIPKc"/>
    <property type="match status" value="1"/>
</dbReference>
<comment type="caution">
    <text evidence="3">The sequence shown here is derived from an EMBL/GenBank/DDBJ whole genome shotgun (WGS) entry which is preliminary data.</text>
</comment>
<dbReference type="AlphaFoldDB" id="A0A1X0P9B0"/>
<dbReference type="Pfam" id="PF01504">
    <property type="entry name" value="PIP5K"/>
    <property type="match status" value="1"/>
</dbReference>
<keyword evidence="1 3" id="KW-0418">Kinase</keyword>
<dbReference type="EMBL" id="NBCO01000002">
    <property type="protein sequence ID" value="ORC93179.1"/>
    <property type="molecule type" value="Genomic_DNA"/>
</dbReference>